<dbReference type="EnsemblPlants" id="AET4Gv20209000.7">
    <property type="protein sequence ID" value="AET4Gv20209000.7"/>
    <property type="gene ID" value="AET4Gv20209000"/>
</dbReference>
<feature type="transmembrane region" description="Helical" evidence="1">
    <location>
        <begin position="6"/>
        <end position="22"/>
    </location>
</feature>
<dbReference type="Proteomes" id="UP000015105">
    <property type="component" value="Chromosome 4D"/>
</dbReference>
<evidence type="ECO:0000256" key="1">
    <source>
        <dbReference type="SAM" id="Phobius"/>
    </source>
</evidence>
<dbReference type="Gramene" id="AET4Gv20209000.5">
    <property type="protein sequence ID" value="AET4Gv20209000.5"/>
    <property type="gene ID" value="AET4Gv20209000"/>
</dbReference>
<sequence>MESSLLLFNFIYVVNILIKGFSRVRKLYSHKTEYWSMELEAVSFNSYELMFLYYLELLFRSLTFAYPLFVVSFCVSCYDCHFFPSTTYKFRIQFTDL</sequence>
<reference evidence="2" key="5">
    <citation type="journal article" date="2021" name="G3 (Bethesda)">
        <title>Aegilops tauschii genome assembly Aet v5.0 features greater sequence contiguity and improved annotation.</title>
        <authorList>
            <person name="Wang L."/>
            <person name="Zhu T."/>
            <person name="Rodriguez J.C."/>
            <person name="Deal K.R."/>
            <person name="Dubcovsky J."/>
            <person name="McGuire P.E."/>
            <person name="Lux T."/>
            <person name="Spannagl M."/>
            <person name="Mayer K.F.X."/>
            <person name="Baldrich P."/>
            <person name="Meyers B.C."/>
            <person name="Huo N."/>
            <person name="Gu Y.Q."/>
            <person name="Zhou H."/>
            <person name="Devos K.M."/>
            <person name="Bennetzen J.L."/>
            <person name="Unver T."/>
            <person name="Budak H."/>
            <person name="Gulick P.J."/>
            <person name="Galiba G."/>
            <person name="Kalapos B."/>
            <person name="Nelson D.R."/>
            <person name="Li P."/>
            <person name="You F.M."/>
            <person name="Luo M.C."/>
            <person name="Dvorak J."/>
        </authorList>
    </citation>
    <scope>NUCLEOTIDE SEQUENCE [LARGE SCALE GENOMIC DNA]</scope>
    <source>
        <strain evidence="2">cv. AL8/78</strain>
    </source>
</reference>
<evidence type="ECO:0000313" key="3">
    <source>
        <dbReference type="Proteomes" id="UP000015105"/>
    </source>
</evidence>
<proteinExistence type="predicted"/>
<reference evidence="2" key="3">
    <citation type="journal article" date="2017" name="Nature">
        <title>Genome sequence of the progenitor of the wheat D genome Aegilops tauschii.</title>
        <authorList>
            <person name="Luo M.C."/>
            <person name="Gu Y.Q."/>
            <person name="Puiu D."/>
            <person name="Wang H."/>
            <person name="Twardziok S.O."/>
            <person name="Deal K.R."/>
            <person name="Huo N."/>
            <person name="Zhu T."/>
            <person name="Wang L."/>
            <person name="Wang Y."/>
            <person name="McGuire P.E."/>
            <person name="Liu S."/>
            <person name="Long H."/>
            <person name="Ramasamy R.K."/>
            <person name="Rodriguez J.C."/>
            <person name="Van S.L."/>
            <person name="Yuan L."/>
            <person name="Wang Z."/>
            <person name="Xia Z."/>
            <person name="Xiao L."/>
            <person name="Anderson O.D."/>
            <person name="Ouyang S."/>
            <person name="Liang Y."/>
            <person name="Zimin A.V."/>
            <person name="Pertea G."/>
            <person name="Qi P."/>
            <person name="Bennetzen J.L."/>
            <person name="Dai X."/>
            <person name="Dawson M.W."/>
            <person name="Muller H.G."/>
            <person name="Kugler K."/>
            <person name="Rivarola-Duarte L."/>
            <person name="Spannagl M."/>
            <person name="Mayer K.F.X."/>
            <person name="Lu F.H."/>
            <person name="Bevan M.W."/>
            <person name="Leroy P."/>
            <person name="Li P."/>
            <person name="You F.M."/>
            <person name="Sun Q."/>
            <person name="Liu Z."/>
            <person name="Lyons E."/>
            <person name="Wicker T."/>
            <person name="Salzberg S.L."/>
            <person name="Devos K.M."/>
            <person name="Dvorak J."/>
        </authorList>
    </citation>
    <scope>NUCLEOTIDE SEQUENCE [LARGE SCALE GENOMIC DNA]</scope>
    <source>
        <strain evidence="2">cv. AL8/78</strain>
    </source>
</reference>
<dbReference type="Gramene" id="AET4Gv20209000.8">
    <property type="protein sequence ID" value="AET4Gv20209000.8"/>
    <property type="gene ID" value="AET4Gv20209000"/>
</dbReference>
<organism evidence="2 3">
    <name type="scientific">Aegilops tauschii subsp. strangulata</name>
    <name type="common">Goatgrass</name>
    <dbReference type="NCBI Taxonomy" id="200361"/>
    <lineage>
        <taxon>Eukaryota</taxon>
        <taxon>Viridiplantae</taxon>
        <taxon>Streptophyta</taxon>
        <taxon>Embryophyta</taxon>
        <taxon>Tracheophyta</taxon>
        <taxon>Spermatophyta</taxon>
        <taxon>Magnoliopsida</taxon>
        <taxon>Liliopsida</taxon>
        <taxon>Poales</taxon>
        <taxon>Poaceae</taxon>
        <taxon>BOP clade</taxon>
        <taxon>Pooideae</taxon>
        <taxon>Triticodae</taxon>
        <taxon>Triticeae</taxon>
        <taxon>Triticinae</taxon>
        <taxon>Aegilops</taxon>
    </lineage>
</organism>
<protein>
    <submittedName>
        <fullName evidence="2">Uncharacterized protein</fullName>
    </submittedName>
</protein>
<feature type="transmembrane region" description="Helical" evidence="1">
    <location>
        <begin position="61"/>
        <end position="83"/>
    </location>
</feature>
<dbReference type="AlphaFoldDB" id="A0A453HJK1"/>
<reference evidence="2" key="4">
    <citation type="submission" date="2019-03" db="UniProtKB">
        <authorList>
            <consortium name="EnsemblPlants"/>
        </authorList>
    </citation>
    <scope>IDENTIFICATION</scope>
</reference>
<keyword evidence="1" id="KW-1133">Transmembrane helix</keyword>
<name>A0A453HJK1_AEGTS</name>
<dbReference type="EnsemblPlants" id="AET4Gv20209000.8">
    <property type="protein sequence ID" value="AET4Gv20209000.8"/>
    <property type="gene ID" value="AET4Gv20209000"/>
</dbReference>
<keyword evidence="1" id="KW-0472">Membrane</keyword>
<dbReference type="Gramene" id="AET4Gv20209000.7">
    <property type="protein sequence ID" value="AET4Gv20209000.7"/>
    <property type="gene ID" value="AET4Gv20209000"/>
</dbReference>
<keyword evidence="1" id="KW-0812">Transmembrane</keyword>
<evidence type="ECO:0000313" key="2">
    <source>
        <dbReference type="EnsemblPlants" id="AET4Gv20209000.8"/>
    </source>
</evidence>
<keyword evidence="3" id="KW-1185">Reference proteome</keyword>
<reference evidence="3" key="2">
    <citation type="journal article" date="2017" name="Nat. Plants">
        <title>The Aegilops tauschii genome reveals multiple impacts of transposons.</title>
        <authorList>
            <person name="Zhao G."/>
            <person name="Zou C."/>
            <person name="Li K."/>
            <person name="Wang K."/>
            <person name="Li T."/>
            <person name="Gao L."/>
            <person name="Zhang X."/>
            <person name="Wang H."/>
            <person name="Yang Z."/>
            <person name="Liu X."/>
            <person name="Jiang W."/>
            <person name="Mao L."/>
            <person name="Kong X."/>
            <person name="Jiao Y."/>
            <person name="Jia J."/>
        </authorList>
    </citation>
    <scope>NUCLEOTIDE SEQUENCE [LARGE SCALE GENOMIC DNA]</scope>
    <source>
        <strain evidence="3">cv. AL8/78</strain>
    </source>
</reference>
<accession>A0A453HJK1</accession>
<reference evidence="3" key="1">
    <citation type="journal article" date="2014" name="Science">
        <title>Ancient hybridizations among the ancestral genomes of bread wheat.</title>
        <authorList>
            <consortium name="International Wheat Genome Sequencing Consortium,"/>
            <person name="Marcussen T."/>
            <person name="Sandve S.R."/>
            <person name="Heier L."/>
            <person name="Spannagl M."/>
            <person name="Pfeifer M."/>
            <person name="Jakobsen K.S."/>
            <person name="Wulff B.B."/>
            <person name="Steuernagel B."/>
            <person name="Mayer K.F."/>
            <person name="Olsen O.A."/>
        </authorList>
    </citation>
    <scope>NUCLEOTIDE SEQUENCE [LARGE SCALE GENOMIC DNA]</scope>
    <source>
        <strain evidence="3">cv. AL8/78</strain>
    </source>
</reference>
<dbReference type="EnsemblPlants" id="AET4Gv20209000.5">
    <property type="protein sequence ID" value="AET4Gv20209000.5"/>
    <property type="gene ID" value="AET4Gv20209000"/>
</dbReference>